<protein>
    <submittedName>
        <fullName evidence="2">Uncharacterized protein</fullName>
    </submittedName>
</protein>
<evidence type="ECO:0000256" key="1">
    <source>
        <dbReference type="SAM" id="MobiDB-lite"/>
    </source>
</evidence>
<name>A0A3M2RQP3_9HYPO</name>
<organism evidence="2 3">
    <name type="scientific">Fusarium kuroshium</name>
    <dbReference type="NCBI Taxonomy" id="2010991"/>
    <lineage>
        <taxon>Eukaryota</taxon>
        <taxon>Fungi</taxon>
        <taxon>Dikarya</taxon>
        <taxon>Ascomycota</taxon>
        <taxon>Pezizomycotina</taxon>
        <taxon>Sordariomycetes</taxon>
        <taxon>Hypocreomycetidae</taxon>
        <taxon>Hypocreales</taxon>
        <taxon>Nectriaceae</taxon>
        <taxon>Fusarium</taxon>
        <taxon>Fusarium solani species complex</taxon>
    </lineage>
</organism>
<dbReference type="EMBL" id="NKUJ01000329">
    <property type="protein sequence ID" value="RMJ07646.1"/>
    <property type="molecule type" value="Genomic_DNA"/>
</dbReference>
<dbReference type="OrthoDB" id="10353919at2759"/>
<accession>A0A3M2RQP3</accession>
<proteinExistence type="predicted"/>
<dbReference type="Proteomes" id="UP000277212">
    <property type="component" value="Unassembled WGS sequence"/>
</dbReference>
<reference evidence="2 3" key="1">
    <citation type="submission" date="2017-06" db="EMBL/GenBank/DDBJ databases">
        <title>Comparative genomic analysis of Ambrosia Fusariam Clade fungi.</title>
        <authorList>
            <person name="Stajich J.E."/>
            <person name="Carrillo J."/>
            <person name="Kijimoto T."/>
            <person name="Eskalen A."/>
            <person name="O'Donnell K."/>
            <person name="Kasson M."/>
        </authorList>
    </citation>
    <scope>NUCLEOTIDE SEQUENCE [LARGE SCALE GENOMIC DNA]</scope>
    <source>
        <strain evidence="2">UCR3666</strain>
    </source>
</reference>
<gene>
    <name evidence="2" type="ORF">CDV36_012761</name>
</gene>
<feature type="region of interest" description="Disordered" evidence="1">
    <location>
        <begin position="19"/>
        <end position="58"/>
    </location>
</feature>
<evidence type="ECO:0000313" key="3">
    <source>
        <dbReference type="Proteomes" id="UP000277212"/>
    </source>
</evidence>
<evidence type="ECO:0000313" key="2">
    <source>
        <dbReference type="EMBL" id="RMJ07646.1"/>
    </source>
</evidence>
<dbReference type="AlphaFoldDB" id="A0A3M2RQP3"/>
<keyword evidence="3" id="KW-1185">Reference proteome</keyword>
<comment type="caution">
    <text evidence="2">The sequence shown here is derived from an EMBL/GenBank/DDBJ whole genome shotgun (WGS) entry which is preliminary data.</text>
</comment>
<sequence>MALDPVQHIKKKTQNDIVAHAGAWAQDQVTPHPPSPPSQKISPSVKKGNAMATSAKGS</sequence>